<evidence type="ECO:0000313" key="3">
    <source>
        <dbReference type="Proteomes" id="UP001281003"/>
    </source>
</evidence>
<accession>A0AAE0U5K2</accession>
<evidence type="ECO:0000313" key="2">
    <source>
        <dbReference type="EMBL" id="KAK3391702.1"/>
    </source>
</evidence>
<keyword evidence="3" id="KW-1185">Reference proteome</keyword>
<feature type="non-terminal residue" evidence="2">
    <location>
        <position position="1"/>
    </location>
</feature>
<keyword evidence="1" id="KW-1133">Transmembrane helix</keyword>
<gene>
    <name evidence="2" type="ORF">B0T20DRAFT_361668</name>
</gene>
<reference evidence="2" key="2">
    <citation type="submission" date="2023-07" db="EMBL/GenBank/DDBJ databases">
        <authorList>
            <consortium name="Lawrence Berkeley National Laboratory"/>
            <person name="Haridas S."/>
            <person name="Hensen N."/>
            <person name="Bonometti L."/>
            <person name="Westerberg I."/>
            <person name="Brannstrom I.O."/>
            <person name="Guillou S."/>
            <person name="Cros-Aarteil S."/>
            <person name="Calhoun S."/>
            <person name="Kuo A."/>
            <person name="Mondo S."/>
            <person name="Pangilinan J."/>
            <person name="Riley R."/>
            <person name="LaButti K."/>
            <person name="Andreopoulos B."/>
            <person name="Lipzen A."/>
            <person name="Chen C."/>
            <person name="Yanf M."/>
            <person name="Daum C."/>
            <person name="Ng V."/>
            <person name="Clum A."/>
            <person name="Steindorff A."/>
            <person name="Ohm R."/>
            <person name="Martin F."/>
            <person name="Silar P."/>
            <person name="Natvig D."/>
            <person name="Lalanne C."/>
            <person name="Gautier V."/>
            <person name="Ament-velasquez S.L."/>
            <person name="Kruys A."/>
            <person name="Hutchinson M.I."/>
            <person name="Powell A.J."/>
            <person name="Barry K."/>
            <person name="Miller A.N."/>
            <person name="Grigoriev I.V."/>
            <person name="Debuchy R."/>
            <person name="Gladieux P."/>
            <person name="Thoren M.H."/>
            <person name="Johannesson H."/>
        </authorList>
    </citation>
    <scope>NUCLEOTIDE SEQUENCE</scope>
    <source>
        <strain evidence="2">FGSC 1904</strain>
    </source>
</reference>
<evidence type="ECO:0000256" key="1">
    <source>
        <dbReference type="SAM" id="Phobius"/>
    </source>
</evidence>
<dbReference type="AlphaFoldDB" id="A0AAE0U5K2"/>
<protein>
    <submittedName>
        <fullName evidence="2">Uncharacterized protein</fullName>
    </submittedName>
</protein>
<name>A0AAE0U5K2_SORBR</name>
<dbReference type="Proteomes" id="UP001281003">
    <property type="component" value="Unassembled WGS sequence"/>
</dbReference>
<comment type="caution">
    <text evidence="2">The sequence shown here is derived from an EMBL/GenBank/DDBJ whole genome shotgun (WGS) entry which is preliminary data.</text>
</comment>
<sequence length="66" mass="7938">YIAYLIIIFELFTNKNIILSPKKLFLGYFSIEFLNFYVDLLGFLITKERIEVIRNFEFPIQLKALE</sequence>
<reference evidence="2" key="1">
    <citation type="journal article" date="2023" name="Mol. Phylogenet. Evol.">
        <title>Genome-scale phylogeny and comparative genomics of the fungal order Sordariales.</title>
        <authorList>
            <person name="Hensen N."/>
            <person name="Bonometti L."/>
            <person name="Westerberg I."/>
            <person name="Brannstrom I.O."/>
            <person name="Guillou S."/>
            <person name="Cros-Aarteil S."/>
            <person name="Calhoun S."/>
            <person name="Haridas S."/>
            <person name="Kuo A."/>
            <person name="Mondo S."/>
            <person name="Pangilinan J."/>
            <person name="Riley R."/>
            <person name="LaButti K."/>
            <person name="Andreopoulos B."/>
            <person name="Lipzen A."/>
            <person name="Chen C."/>
            <person name="Yan M."/>
            <person name="Daum C."/>
            <person name="Ng V."/>
            <person name="Clum A."/>
            <person name="Steindorff A."/>
            <person name="Ohm R.A."/>
            <person name="Martin F."/>
            <person name="Silar P."/>
            <person name="Natvig D.O."/>
            <person name="Lalanne C."/>
            <person name="Gautier V."/>
            <person name="Ament-Velasquez S.L."/>
            <person name="Kruys A."/>
            <person name="Hutchinson M.I."/>
            <person name="Powell A.J."/>
            <person name="Barry K."/>
            <person name="Miller A.N."/>
            <person name="Grigoriev I.V."/>
            <person name="Debuchy R."/>
            <person name="Gladieux P."/>
            <person name="Hiltunen Thoren M."/>
            <person name="Johannesson H."/>
        </authorList>
    </citation>
    <scope>NUCLEOTIDE SEQUENCE</scope>
    <source>
        <strain evidence="2">FGSC 1904</strain>
    </source>
</reference>
<organism evidence="2 3">
    <name type="scientific">Sordaria brevicollis</name>
    <dbReference type="NCBI Taxonomy" id="83679"/>
    <lineage>
        <taxon>Eukaryota</taxon>
        <taxon>Fungi</taxon>
        <taxon>Dikarya</taxon>
        <taxon>Ascomycota</taxon>
        <taxon>Pezizomycotina</taxon>
        <taxon>Sordariomycetes</taxon>
        <taxon>Sordariomycetidae</taxon>
        <taxon>Sordariales</taxon>
        <taxon>Sordariaceae</taxon>
        <taxon>Sordaria</taxon>
    </lineage>
</organism>
<feature type="transmembrane region" description="Helical" evidence="1">
    <location>
        <begin position="25"/>
        <end position="45"/>
    </location>
</feature>
<keyword evidence="1" id="KW-0812">Transmembrane</keyword>
<proteinExistence type="predicted"/>
<keyword evidence="1" id="KW-0472">Membrane</keyword>
<dbReference type="EMBL" id="JAUTDP010000012">
    <property type="protein sequence ID" value="KAK3391702.1"/>
    <property type="molecule type" value="Genomic_DNA"/>
</dbReference>